<name>A0ABX1QH15_9RHOO</name>
<dbReference type="EMBL" id="WTVQ01000040">
    <property type="protein sequence ID" value="NMG76782.1"/>
    <property type="molecule type" value="Genomic_DNA"/>
</dbReference>
<accession>A0ABX1QH15</accession>
<protein>
    <submittedName>
        <fullName evidence="1">Uncharacterized protein</fullName>
    </submittedName>
</protein>
<gene>
    <name evidence="1" type="ORF">GPA25_18680</name>
</gene>
<sequence>MIVIAATTLLFVLRLATLSGMGNSRRLAGRAAGGAGVVRRAHRRQRAGGTTAPRFIETVRLGS</sequence>
<comment type="caution">
    <text evidence="1">The sequence shown here is derived from an EMBL/GenBank/DDBJ whole genome shotgun (WGS) entry which is preliminary data.</text>
</comment>
<proteinExistence type="predicted"/>
<evidence type="ECO:0000313" key="2">
    <source>
        <dbReference type="Proteomes" id="UP000648984"/>
    </source>
</evidence>
<dbReference type="RefSeq" id="WP_169261922.1">
    <property type="nucleotide sequence ID" value="NZ_WTVQ01000040.1"/>
</dbReference>
<evidence type="ECO:0000313" key="1">
    <source>
        <dbReference type="EMBL" id="NMG76782.1"/>
    </source>
</evidence>
<organism evidence="1 2">
    <name type="scientific">Aromatoleum diolicum</name>
    <dbReference type="NCBI Taxonomy" id="75796"/>
    <lineage>
        <taxon>Bacteria</taxon>
        <taxon>Pseudomonadati</taxon>
        <taxon>Pseudomonadota</taxon>
        <taxon>Betaproteobacteria</taxon>
        <taxon>Rhodocyclales</taxon>
        <taxon>Rhodocyclaceae</taxon>
        <taxon>Aromatoleum</taxon>
    </lineage>
</organism>
<dbReference type="Proteomes" id="UP000648984">
    <property type="component" value="Unassembled WGS sequence"/>
</dbReference>
<reference evidence="1 2" key="1">
    <citation type="submission" date="2019-12" db="EMBL/GenBank/DDBJ databases">
        <title>Comparative genomics gives insights into the taxonomy of the Azoarcus-Aromatoleum group and reveals separate origins of nif in the plant-associated Azoarcus and non-plant-associated Aromatoleum sub-groups.</title>
        <authorList>
            <person name="Lafos M."/>
            <person name="Maluk M."/>
            <person name="Batista M."/>
            <person name="Junghare M."/>
            <person name="Carmona M."/>
            <person name="Faoro H."/>
            <person name="Cruz L.M."/>
            <person name="Battistoni F."/>
            <person name="De Souza E."/>
            <person name="Pedrosa F."/>
            <person name="Chen W.-M."/>
            <person name="Poole P.S."/>
            <person name="Dixon R.A."/>
            <person name="James E.K."/>
        </authorList>
    </citation>
    <scope>NUCLEOTIDE SEQUENCE [LARGE SCALE GENOMIC DNA]</scope>
    <source>
        <strain evidence="1 2">22Lin</strain>
    </source>
</reference>
<keyword evidence="2" id="KW-1185">Reference proteome</keyword>